<evidence type="ECO:0000256" key="5">
    <source>
        <dbReference type="ARBA" id="ARBA00022692"/>
    </source>
</evidence>
<evidence type="ECO:0000313" key="11">
    <source>
        <dbReference type="EMBL" id="KAB2583867.1"/>
    </source>
</evidence>
<dbReference type="CDD" id="cd07346">
    <property type="entry name" value="ABC_6TM_exporters"/>
    <property type="match status" value="1"/>
</dbReference>
<dbReference type="InterPro" id="IPR003439">
    <property type="entry name" value="ABC_transporter-like_ATP-bd"/>
</dbReference>
<keyword evidence="7" id="KW-0067">ATP-binding</keyword>
<dbReference type="EMBL" id="MRBO01000493">
    <property type="protein sequence ID" value="KAB2583867.1"/>
    <property type="molecule type" value="Genomic_DNA"/>
</dbReference>
<feature type="transmembrane region" description="Helical" evidence="10">
    <location>
        <begin position="170"/>
        <end position="189"/>
    </location>
</feature>
<dbReference type="GO" id="GO:0005524">
    <property type="term" value="F:ATP binding"/>
    <property type="evidence" value="ECO:0007669"/>
    <property type="project" value="UniProtKB-KW"/>
</dbReference>
<dbReference type="PANTHER" id="PTHR43394:SF1">
    <property type="entry name" value="ATP-BINDING CASSETTE SUB-FAMILY B MEMBER 10, MITOCHONDRIAL"/>
    <property type="match status" value="1"/>
</dbReference>
<dbReference type="InterPro" id="IPR036640">
    <property type="entry name" value="ABC1_TM_sf"/>
</dbReference>
<dbReference type="InterPro" id="IPR039421">
    <property type="entry name" value="Type_1_exporter"/>
</dbReference>
<keyword evidence="6" id="KW-0547">Nucleotide-binding</keyword>
<feature type="transmembrane region" description="Helical" evidence="10">
    <location>
        <begin position="69"/>
        <end position="92"/>
    </location>
</feature>
<feature type="non-terminal residue" evidence="11">
    <location>
        <position position="585"/>
    </location>
</feature>
<sequence>MNELLPTATPKQARRAALRLMGPHRISAIAAVVTLTAATAIGLLTPLVLGAMVDAVTDGDGDAVSRIGTLTLALVGIAVASSLLVGVSNYLLAGVGERVVADLREEVVVRVLDLPQSDVERAGRGDLVSRITGDVRLVTRAVSEALPVFATAALTIVLTLIGLGSLDWRFAVAAVIAAPIQIQALRWYLSRSAPVYREEREAEGARAQQLLDSLSNSDTVGSLRLAQPHLEQIESRSMAAVRLSLLTTRLRTRFFGRLNIAEFIGLSAVLITGFWLVKDGQISIGAATAAALFFHRLFDPVGAVLSVFDELQEGTIALARLVGVTLAPVPSAPTDPQEPVDSSASLERVTFSYRSGDAPVLRGIDITLPAGTVTALVGATGAGKSTVAKLVAGTYEPTEGVVKIGTVPRNELPPSASRSVVALVTQEVHVFAGTLAEDLRLADPSATDSDIIAALETVGASDWLRALPDGLETVVGDGGHRLTATQAQQLALARIELLDPPLLILDEATAEAGSAGAKVLDDAALALTRGRTAVTVAHRLSQAVDADQILVMDDGRVVEHGSHDELVNLGGRYAELWEAWSAPRR</sequence>
<dbReference type="KEGG" id="reb:XU06_20545"/>
<feature type="transmembrane region" description="Helical" evidence="10">
    <location>
        <begin position="258"/>
        <end position="277"/>
    </location>
</feature>
<dbReference type="InterPro" id="IPR011527">
    <property type="entry name" value="ABC1_TM_dom"/>
</dbReference>
<dbReference type="SMART" id="SM00382">
    <property type="entry name" value="AAA"/>
    <property type="match status" value="1"/>
</dbReference>
<comment type="caution">
    <text evidence="11">The sequence shown here is derived from an EMBL/GenBank/DDBJ whole genome shotgun (WGS) entry which is preliminary data.</text>
</comment>
<dbReference type="PANTHER" id="PTHR43394">
    <property type="entry name" value="ATP-DEPENDENT PERMEASE MDL1, MITOCHONDRIAL"/>
    <property type="match status" value="1"/>
</dbReference>
<dbReference type="Gene3D" id="3.40.50.300">
    <property type="entry name" value="P-loop containing nucleotide triphosphate hydrolases"/>
    <property type="match status" value="1"/>
</dbReference>
<keyword evidence="9 10" id="KW-0472">Membrane</keyword>
<evidence type="ECO:0000256" key="6">
    <source>
        <dbReference type="ARBA" id="ARBA00022741"/>
    </source>
</evidence>
<gene>
    <name evidence="11" type="ORF">BS297_18430</name>
</gene>
<name>A0A0C3A7X3_RHOER</name>
<evidence type="ECO:0000256" key="8">
    <source>
        <dbReference type="ARBA" id="ARBA00022989"/>
    </source>
</evidence>
<dbReference type="AlphaFoldDB" id="A0A0C3A7X3"/>
<comment type="subcellular location">
    <subcellularLocation>
        <location evidence="1">Cell membrane</location>
        <topology evidence="1">Multi-pass membrane protein</topology>
    </subcellularLocation>
</comment>
<evidence type="ECO:0000256" key="10">
    <source>
        <dbReference type="SAM" id="Phobius"/>
    </source>
</evidence>
<accession>A0A0C3A7X3</accession>
<dbReference type="FunFam" id="3.40.50.300:FF:001001">
    <property type="entry name" value="Multidrug ABC transporter ATP-binding protein"/>
    <property type="match status" value="1"/>
</dbReference>
<evidence type="ECO:0000256" key="1">
    <source>
        <dbReference type="ARBA" id="ARBA00004651"/>
    </source>
</evidence>
<dbReference type="PROSITE" id="PS50893">
    <property type="entry name" value="ABC_TRANSPORTER_2"/>
    <property type="match status" value="1"/>
</dbReference>
<dbReference type="Pfam" id="PF00664">
    <property type="entry name" value="ABC_membrane"/>
    <property type="match status" value="1"/>
</dbReference>
<protein>
    <submittedName>
        <fullName evidence="11">Multidrug ABC transporter permease</fullName>
    </submittedName>
</protein>
<dbReference type="Pfam" id="PF00005">
    <property type="entry name" value="ABC_tran"/>
    <property type="match status" value="1"/>
</dbReference>
<dbReference type="GO" id="GO:0016887">
    <property type="term" value="F:ATP hydrolysis activity"/>
    <property type="evidence" value="ECO:0007669"/>
    <property type="project" value="InterPro"/>
</dbReference>
<dbReference type="Gene3D" id="1.20.1560.10">
    <property type="entry name" value="ABC transporter type 1, transmembrane domain"/>
    <property type="match status" value="1"/>
</dbReference>
<feature type="transmembrane region" description="Helical" evidence="10">
    <location>
        <begin position="145"/>
        <end position="164"/>
    </location>
</feature>
<dbReference type="GO" id="GO:0005886">
    <property type="term" value="C:plasma membrane"/>
    <property type="evidence" value="ECO:0007669"/>
    <property type="project" value="UniProtKB-SubCell"/>
</dbReference>
<organism evidence="11 12">
    <name type="scientific">Rhodococcus erythropolis</name>
    <name type="common">Arthrobacter picolinophilus</name>
    <dbReference type="NCBI Taxonomy" id="1833"/>
    <lineage>
        <taxon>Bacteria</taxon>
        <taxon>Bacillati</taxon>
        <taxon>Actinomycetota</taxon>
        <taxon>Actinomycetes</taxon>
        <taxon>Mycobacteriales</taxon>
        <taxon>Nocardiaceae</taxon>
        <taxon>Rhodococcus</taxon>
        <taxon>Rhodococcus erythropolis group</taxon>
    </lineage>
</organism>
<dbReference type="RefSeq" id="WP_020970317.1">
    <property type="nucleotide sequence ID" value="NZ_CP011295.1"/>
</dbReference>
<evidence type="ECO:0000256" key="4">
    <source>
        <dbReference type="ARBA" id="ARBA00022519"/>
    </source>
</evidence>
<evidence type="ECO:0000256" key="9">
    <source>
        <dbReference type="ARBA" id="ARBA00023136"/>
    </source>
</evidence>
<evidence type="ECO:0000256" key="7">
    <source>
        <dbReference type="ARBA" id="ARBA00022840"/>
    </source>
</evidence>
<dbReference type="GO" id="GO:0015421">
    <property type="term" value="F:ABC-type oligopeptide transporter activity"/>
    <property type="evidence" value="ECO:0007669"/>
    <property type="project" value="TreeGrafter"/>
</dbReference>
<proteinExistence type="predicted"/>
<evidence type="ECO:0000313" key="12">
    <source>
        <dbReference type="Proteomes" id="UP000325576"/>
    </source>
</evidence>
<keyword evidence="8 10" id="KW-1133">Transmembrane helix</keyword>
<dbReference type="SUPFAM" id="SSF90123">
    <property type="entry name" value="ABC transporter transmembrane region"/>
    <property type="match status" value="1"/>
</dbReference>
<dbReference type="SUPFAM" id="SSF52540">
    <property type="entry name" value="P-loop containing nucleoside triphosphate hydrolases"/>
    <property type="match status" value="1"/>
</dbReference>
<reference evidence="11 12" key="1">
    <citation type="journal article" date="2017" name="Poromechanics V (2013)">
        <title>Genomic Characterization of the Arsenic-Tolerant Actinobacterium, &lt;i&gt;Rhodococcus erythropolis&lt;/i&gt; S43.</title>
        <authorList>
            <person name="Retamal-Morales G."/>
            <person name="Mehnert M."/>
            <person name="Schwabe R."/>
            <person name="Tischler D."/>
            <person name="Schloemann M."/>
            <person name="Levican G.J."/>
        </authorList>
    </citation>
    <scope>NUCLEOTIDE SEQUENCE [LARGE SCALE GENOMIC DNA]</scope>
    <source>
        <strain evidence="11 12">S43</strain>
    </source>
</reference>
<keyword evidence="3" id="KW-1003">Cell membrane</keyword>
<feature type="transmembrane region" description="Helical" evidence="10">
    <location>
        <begin position="28"/>
        <end position="49"/>
    </location>
</feature>
<evidence type="ECO:0000256" key="3">
    <source>
        <dbReference type="ARBA" id="ARBA00022475"/>
    </source>
</evidence>
<dbReference type="PROSITE" id="PS50929">
    <property type="entry name" value="ABC_TM1F"/>
    <property type="match status" value="1"/>
</dbReference>
<keyword evidence="2" id="KW-0813">Transport</keyword>
<dbReference type="InterPro" id="IPR003593">
    <property type="entry name" value="AAA+_ATPase"/>
</dbReference>
<keyword evidence="4" id="KW-0997">Cell inner membrane</keyword>
<dbReference type="InterPro" id="IPR027417">
    <property type="entry name" value="P-loop_NTPase"/>
</dbReference>
<evidence type="ECO:0000256" key="2">
    <source>
        <dbReference type="ARBA" id="ARBA00022448"/>
    </source>
</evidence>
<keyword evidence="5 10" id="KW-0812">Transmembrane</keyword>
<dbReference type="Proteomes" id="UP000325576">
    <property type="component" value="Unassembled WGS sequence"/>
</dbReference>